<name>A0A9X6G227_BACUD</name>
<proteinExistence type="predicted"/>
<accession>A0A9X6G227</accession>
<dbReference type="AlphaFoldDB" id="A0A9X6G227"/>
<dbReference type="EMBL" id="NFEA01000035">
    <property type="protein sequence ID" value="OTZ33556.1"/>
    <property type="molecule type" value="Genomic_DNA"/>
</dbReference>
<dbReference type="RefSeq" id="WP_000474015.1">
    <property type="nucleotide sequence ID" value="NZ_NFEA01000035.1"/>
</dbReference>
<comment type="caution">
    <text evidence="1">The sequence shown here is derived from an EMBL/GenBank/DDBJ whole genome shotgun (WGS) entry which is preliminary data.</text>
</comment>
<reference evidence="1 2" key="1">
    <citation type="submission" date="2016-10" db="EMBL/GenBank/DDBJ databases">
        <title>Comparative genomics of Bacillus thuringiensis reveals a path to pathogens against multiple invertebrate hosts.</title>
        <authorList>
            <person name="Zheng J."/>
            <person name="Gao Q."/>
            <person name="Liu H."/>
            <person name="Peng D."/>
            <person name="Ruan L."/>
            <person name="Sun M."/>
        </authorList>
    </citation>
    <scope>NUCLEOTIDE SEQUENCE [LARGE SCALE GENOMIC DNA]</scope>
    <source>
        <strain evidence="1">BGSC 4M3</strain>
    </source>
</reference>
<protein>
    <submittedName>
        <fullName evidence="1">Uncharacterized protein</fullName>
    </submittedName>
</protein>
<gene>
    <name evidence="1" type="ORF">BK761_13090</name>
</gene>
<organism evidence="1 2">
    <name type="scientific">Bacillus thuringiensis subsp. darmstadiensis</name>
    <dbReference type="NCBI Taxonomy" id="132264"/>
    <lineage>
        <taxon>Bacteria</taxon>
        <taxon>Bacillati</taxon>
        <taxon>Bacillota</taxon>
        <taxon>Bacilli</taxon>
        <taxon>Bacillales</taxon>
        <taxon>Bacillaceae</taxon>
        <taxon>Bacillus</taxon>
        <taxon>Bacillus cereus group</taxon>
    </lineage>
</organism>
<evidence type="ECO:0000313" key="1">
    <source>
        <dbReference type="EMBL" id="OTZ33556.1"/>
    </source>
</evidence>
<sequence length="279" mass="32126">MFKKRKYQRLEDVHDALLAPFEKNELKYKDGKPYIPHYQARKRLIEILGVYGFSIEYPIQELYAEPSSVPPIMWARTTCKLTLDFSEWGGEKRIVYGTDAKKLNRFSNKEKNIENGVVGQICDLGDDEKSAMARAFVKACESIGIGLYLCLNPNHQQTSNTTPPSNSNYNELWNIVNNYEKALKINIDDRKEILISSYPKQRDFKKLNEKQLEFYISIIKHSAEIAVMATNSNTEKLILNELSRCCNQQFNNFKTTIGFMNEAAVEYTGSYLKQSKSAI</sequence>
<evidence type="ECO:0000313" key="2">
    <source>
        <dbReference type="Proteomes" id="UP000195217"/>
    </source>
</evidence>
<dbReference type="Proteomes" id="UP000195217">
    <property type="component" value="Unassembled WGS sequence"/>
</dbReference>